<dbReference type="AlphaFoldDB" id="A0A645G4V2"/>
<accession>A0A645G4V2</accession>
<evidence type="ECO:0000256" key="1">
    <source>
        <dbReference type="ARBA" id="ARBA00023239"/>
    </source>
</evidence>
<dbReference type="Gene3D" id="3.10.129.10">
    <property type="entry name" value="Hotdog Thioesterase"/>
    <property type="match status" value="1"/>
</dbReference>
<dbReference type="FunFam" id="3.10.129.10:FF:000042">
    <property type="entry name" value="MaoC domain protein dehydratase"/>
    <property type="match status" value="1"/>
</dbReference>
<evidence type="ECO:0000313" key="3">
    <source>
        <dbReference type="EMBL" id="MPN21675.1"/>
    </source>
</evidence>
<feature type="domain" description="MaoC-like" evidence="2">
    <location>
        <begin position="18"/>
        <end position="111"/>
    </location>
</feature>
<protein>
    <submittedName>
        <fullName evidence="3">(R)-specific enoyl-CoA hydratase</fullName>
        <ecNumber evidence="3">4.2.1.119</ecNumber>
    </submittedName>
</protein>
<dbReference type="GO" id="GO:0019171">
    <property type="term" value="F:(3R)-hydroxyacyl-[acyl-carrier-protein] dehydratase activity"/>
    <property type="evidence" value="ECO:0007669"/>
    <property type="project" value="TreeGrafter"/>
</dbReference>
<proteinExistence type="predicted"/>
<dbReference type="InterPro" id="IPR002539">
    <property type="entry name" value="MaoC-like_dom"/>
</dbReference>
<gene>
    <name evidence="3" type="primary">phaJ_14</name>
    <name evidence="3" type="ORF">SDC9_169055</name>
</gene>
<dbReference type="GO" id="GO:0006633">
    <property type="term" value="P:fatty acid biosynthetic process"/>
    <property type="evidence" value="ECO:0007669"/>
    <property type="project" value="TreeGrafter"/>
</dbReference>
<comment type="caution">
    <text evidence="3">The sequence shown here is derived from an EMBL/GenBank/DDBJ whole genome shotgun (WGS) entry which is preliminary data.</text>
</comment>
<name>A0A645G4V2_9ZZZZ</name>
<dbReference type="CDD" id="cd03449">
    <property type="entry name" value="R_hydratase"/>
    <property type="match status" value="1"/>
</dbReference>
<sequence length="140" mass="15145">MTGKTIQQLHVGDKAVLRKTFIEEDVAEFARVSGDSNPAHMDENYAKTTQFKTRIVHGMLAGSLFSALLGTDLPGVGTIYTGQTLKFTRPVHFGEEITASVTVKELNAERNRAVFECLAVNPQGEPVIVGEATVMPPKAS</sequence>
<dbReference type="Pfam" id="PF01575">
    <property type="entry name" value="MaoC_dehydratas"/>
    <property type="match status" value="1"/>
</dbReference>
<dbReference type="SUPFAM" id="SSF54637">
    <property type="entry name" value="Thioesterase/thiol ester dehydrase-isomerase"/>
    <property type="match status" value="1"/>
</dbReference>
<dbReference type="EMBL" id="VSSQ01069702">
    <property type="protein sequence ID" value="MPN21675.1"/>
    <property type="molecule type" value="Genomic_DNA"/>
</dbReference>
<dbReference type="EC" id="4.2.1.119" evidence="3"/>
<evidence type="ECO:0000259" key="2">
    <source>
        <dbReference type="Pfam" id="PF01575"/>
    </source>
</evidence>
<dbReference type="GO" id="GO:0018812">
    <property type="term" value="F:3-hydroxyacyl-CoA dehydratase activity"/>
    <property type="evidence" value="ECO:0007669"/>
    <property type="project" value="UniProtKB-EC"/>
</dbReference>
<organism evidence="3">
    <name type="scientific">bioreactor metagenome</name>
    <dbReference type="NCBI Taxonomy" id="1076179"/>
    <lineage>
        <taxon>unclassified sequences</taxon>
        <taxon>metagenomes</taxon>
        <taxon>ecological metagenomes</taxon>
    </lineage>
</organism>
<reference evidence="3" key="1">
    <citation type="submission" date="2019-08" db="EMBL/GenBank/DDBJ databases">
        <authorList>
            <person name="Kucharzyk K."/>
            <person name="Murdoch R.W."/>
            <person name="Higgins S."/>
            <person name="Loffler F."/>
        </authorList>
    </citation>
    <scope>NUCLEOTIDE SEQUENCE</scope>
</reference>
<keyword evidence="1 3" id="KW-0456">Lyase</keyword>
<dbReference type="InterPro" id="IPR050965">
    <property type="entry name" value="UPF0336/Enoyl-CoA_hydratase"/>
</dbReference>
<dbReference type="PANTHER" id="PTHR43437">
    <property type="entry name" value="HYDROXYACYL-THIOESTER DEHYDRATASE TYPE 2, MITOCHONDRIAL-RELATED"/>
    <property type="match status" value="1"/>
</dbReference>
<dbReference type="PANTHER" id="PTHR43437:SF3">
    <property type="entry name" value="HYDROXYACYL-THIOESTER DEHYDRATASE TYPE 2, MITOCHONDRIAL"/>
    <property type="match status" value="1"/>
</dbReference>
<dbReference type="InterPro" id="IPR029069">
    <property type="entry name" value="HotDog_dom_sf"/>
</dbReference>